<accession>A0A2C6LE89</accession>
<feature type="compositionally biased region" description="Basic and acidic residues" evidence="1">
    <location>
        <begin position="41"/>
        <end position="59"/>
    </location>
</feature>
<evidence type="ECO:0000313" key="3">
    <source>
        <dbReference type="Proteomes" id="UP000221165"/>
    </source>
</evidence>
<feature type="compositionally biased region" description="Low complexity" evidence="1">
    <location>
        <begin position="11"/>
        <end position="39"/>
    </location>
</feature>
<reference evidence="2 3" key="1">
    <citation type="journal article" date="2017" name="Int. J. Parasitol.">
        <title>The genome of the protozoan parasite Cystoisospora suis and a reverse vaccinology approach to identify vaccine candidates.</title>
        <authorList>
            <person name="Palmieri N."/>
            <person name="Shrestha A."/>
            <person name="Ruttkowski B."/>
            <person name="Beck T."/>
            <person name="Vogl C."/>
            <person name="Tomley F."/>
            <person name="Blake D.P."/>
            <person name="Joachim A."/>
        </authorList>
    </citation>
    <scope>NUCLEOTIDE SEQUENCE [LARGE SCALE GENOMIC DNA]</scope>
    <source>
        <strain evidence="2 3">Wien I</strain>
    </source>
</reference>
<evidence type="ECO:0000313" key="2">
    <source>
        <dbReference type="EMBL" id="PHJ25759.1"/>
    </source>
</evidence>
<dbReference type="Proteomes" id="UP000221165">
    <property type="component" value="Unassembled WGS sequence"/>
</dbReference>
<evidence type="ECO:0000256" key="1">
    <source>
        <dbReference type="SAM" id="MobiDB-lite"/>
    </source>
</evidence>
<keyword evidence="3" id="KW-1185">Reference proteome</keyword>
<feature type="compositionally biased region" description="Polar residues" evidence="1">
    <location>
        <begin position="1"/>
        <end position="10"/>
    </location>
</feature>
<feature type="region of interest" description="Disordered" evidence="1">
    <location>
        <begin position="351"/>
        <end position="572"/>
    </location>
</feature>
<proteinExistence type="predicted"/>
<name>A0A2C6LE89_9APIC</name>
<dbReference type="RefSeq" id="XP_067927405.1">
    <property type="nucleotide sequence ID" value="XM_068060611.1"/>
</dbReference>
<feature type="compositionally biased region" description="Polar residues" evidence="1">
    <location>
        <begin position="509"/>
        <end position="520"/>
    </location>
</feature>
<feature type="compositionally biased region" description="Low complexity" evidence="1">
    <location>
        <begin position="79"/>
        <end position="128"/>
    </location>
</feature>
<dbReference type="EMBL" id="MIGC01000165">
    <property type="protein sequence ID" value="PHJ25759.1"/>
    <property type="molecule type" value="Genomic_DNA"/>
</dbReference>
<dbReference type="OrthoDB" id="345964at2759"/>
<feature type="compositionally biased region" description="Low complexity" evidence="1">
    <location>
        <begin position="545"/>
        <end position="557"/>
    </location>
</feature>
<dbReference type="GeneID" id="94423822"/>
<comment type="caution">
    <text evidence="2">The sequence shown here is derived from an EMBL/GenBank/DDBJ whole genome shotgun (WGS) entry which is preliminary data.</text>
</comment>
<dbReference type="VEuPathDB" id="ToxoDB:CSUI_000377"/>
<organism evidence="2 3">
    <name type="scientific">Cystoisospora suis</name>
    <dbReference type="NCBI Taxonomy" id="483139"/>
    <lineage>
        <taxon>Eukaryota</taxon>
        <taxon>Sar</taxon>
        <taxon>Alveolata</taxon>
        <taxon>Apicomplexa</taxon>
        <taxon>Conoidasida</taxon>
        <taxon>Coccidia</taxon>
        <taxon>Eucoccidiorida</taxon>
        <taxon>Eimeriorina</taxon>
        <taxon>Sarcocystidae</taxon>
        <taxon>Cystoisospora</taxon>
    </lineage>
</organism>
<feature type="region of interest" description="Disordered" evidence="1">
    <location>
        <begin position="1"/>
        <end position="130"/>
    </location>
</feature>
<gene>
    <name evidence="2" type="ORF">CSUI_000377</name>
</gene>
<sequence length="572" mass="60658">MAPSPSSGPTVSRFVSACSSPSPSSGAPVSSLKSSSPYSLEELRRRLQDIVKPEWRDIPDTASEQWKMQFRESISEGHSSTSPSAPSTKSCSSSSSASSSSSDVPSTSSACPSSASSASPTLPSGLSSKSSATSFVNRREQCLHVLTEIASVLDTPWLVAQKRLEGINDAEKSRRLTLEEVVLYARRLGGSTAAPPETTNISDVVAHQAIYPTFHFLPYPSMEELQSSRLSFLASKPFDKVCFPPEIRTKLSYRVSRRETDASGRPNRIGGYEVRFVCQTPGCTIKYSLFDSVFGPDALPPESLWNTYTYNPTSVPFVTHPFPKTILAQAFKPPLQPSRPALLRVNLRSNASRGPHQQDAAARQGSRPSPRALGSAVAEPTDLPLATHSSPARVTSLPGRAGHSSPPDVAERKEAQGGRGELGASLGKEGPEGRAQQLGEESVGGGLSESTQAGTTPQREEQPRPGTGSVLAKGSELQEAVWAPDNKNGPSAMEVARPSASLPAHPSKPVSTTAMGTPSTAFHGLMLGSGRRRRKEVVQQEEAESSGSADSSSSSGEDSSEEEGEEGNGRTQ</sequence>
<dbReference type="AlphaFoldDB" id="A0A2C6LE89"/>
<protein>
    <submittedName>
        <fullName evidence="2">Mediator complex subunit med4</fullName>
    </submittedName>
</protein>